<keyword evidence="3" id="KW-1185">Reference proteome</keyword>
<name>A0ABS4GHE4_9FIRM</name>
<reference evidence="2 3" key="1">
    <citation type="submission" date="2021-03" db="EMBL/GenBank/DDBJ databases">
        <title>Genomic Encyclopedia of Type Strains, Phase IV (KMG-IV): sequencing the most valuable type-strain genomes for metagenomic binning, comparative biology and taxonomic classification.</title>
        <authorList>
            <person name="Goeker M."/>
        </authorList>
    </citation>
    <scope>NUCLEOTIDE SEQUENCE [LARGE SCALE GENOMIC DNA]</scope>
    <source>
        <strain evidence="2 3">DSM 24004</strain>
    </source>
</reference>
<evidence type="ECO:0000313" key="2">
    <source>
        <dbReference type="EMBL" id="MBP1927094.1"/>
    </source>
</evidence>
<dbReference type="InterPro" id="IPR045965">
    <property type="entry name" value="DUF6385"/>
</dbReference>
<sequence length="311" mass="30877">MPGMPIFQDTPSQLKGQIYVLNSTTSAVEPLKVDTTGNLNVAGTVGLATGAEVGLTTGTTVGLDAGTTVGLAAGTEEIGTVGLATGTTVGLTAGTEEIGTVGLATGTTVGLAAGTEEIGTVGLATGTTVGLAAGTEEIGTVGLATGTTVGLAAGTEEIGTVGLAAGTEEIGTVGLATGTTVGLAEGTNIIGSVRNDLVFTSADSFGGATILTPKSIGATSTVNSDTKDISKETSYNWFIKNNGTAANQNISLKVYLSANQTDWVEDTGTSITVAFGTSKMITVNNFLQYTRFVITGGVAETTVVSCYQSQH</sequence>
<accession>A0ABS4GHE4</accession>
<organism evidence="2 3">
    <name type="scientific">Sedimentibacter acidaminivorans</name>
    <dbReference type="NCBI Taxonomy" id="913099"/>
    <lineage>
        <taxon>Bacteria</taxon>
        <taxon>Bacillati</taxon>
        <taxon>Bacillota</taxon>
        <taxon>Tissierellia</taxon>
        <taxon>Sedimentibacter</taxon>
    </lineage>
</organism>
<evidence type="ECO:0000313" key="3">
    <source>
        <dbReference type="Proteomes" id="UP001519342"/>
    </source>
</evidence>
<proteinExistence type="predicted"/>
<dbReference type="Pfam" id="PF19912">
    <property type="entry name" value="DUF6385"/>
    <property type="match status" value="1"/>
</dbReference>
<dbReference type="RefSeq" id="WP_209512809.1">
    <property type="nucleotide sequence ID" value="NZ_JAGGKS010000010.1"/>
</dbReference>
<comment type="caution">
    <text evidence="2">The sequence shown here is derived from an EMBL/GenBank/DDBJ whole genome shotgun (WGS) entry which is preliminary data.</text>
</comment>
<dbReference type="EMBL" id="JAGGKS010000010">
    <property type="protein sequence ID" value="MBP1927094.1"/>
    <property type="molecule type" value="Genomic_DNA"/>
</dbReference>
<protein>
    <recommendedName>
        <fullName evidence="1">DUF6385 domain-containing protein</fullName>
    </recommendedName>
</protein>
<feature type="domain" description="DUF6385" evidence="1">
    <location>
        <begin position="228"/>
        <end position="310"/>
    </location>
</feature>
<evidence type="ECO:0000259" key="1">
    <source>
        <dbReference type="Pfam" id="PF19912"/>
    </source>
</evidence>
<dbReference type="Proteomes" id="UP001519342">
    <property type="component" value="Unassembled WGS sequence"/>
</dbReference>
<gene>
    <name evidence="2" type="ORF">J2Z76_002967</name>
</gene>